<dbReference type="PROSITE" id="PS51257">
    <property type="entry name" value="PROKAR_LIPOPROTEIN"/>
    <property type="match status" value="1"/>
</dbReference>
<accession>A0ABP8KLE0</accession>
<name>A0ABP8KLE0_9BACT</name>
<dbReference type="RefSeq" id="WP_345269043.1">
    <property type="nucleotide sequence ID" value="NZ_BAABHB010000006.1"/>
</dbReference>
<dbReference type="EMBL" id="BAABHB010000006">
    <property type="protein sequence ID" value="GAA4409935.1"/>
    <property type="molecule type" value="Genomic_DNA"/>
</dbReference>
<comment type="caution">
    <text evidence="1">The sequence shown here is derived from an EMBL/GenBank/DDBJ whole genome shotgun (WGS) entry which is preliminary data.</text>
</comment>
<organism evidence="1 2">
    <name type="scientific">Nibrella viscosa</name>
    <dbReference type="NCBI Taxonomy" id="1084524"/>
    <lineage>
        <taxon>Bacteria</taxon>
        <taxon>Pseudomonadati</taxon>
        <taxon>Bacteroidota</taxon>
        <taxon>Cytophagia</taxon>
        <taxon>Cytophagales</taxon>
        <taxon>Spirosomataceae</taxon>
        <taxon>Nibrella</taxon>
    </lineage>
</organism>
<protein>
    <recommendedName>
        <fullName evidence="3">Lipoprotein</fullName>
    </recommendedName>
</protein>
<gene>
    <name evidence="1" type="ORF">GCM10023187_33930</name>
</gene>
<evidence type="ECO:0000313" key="1">
    <source>
        <dbReference type="EMBL" id="GAA4409935.1"/>
    </source>
</evidence>
<dbReference type="Proteomes" id="UP001500936">
    <property type="component" value="Unassembled WGS sequence"/>
</dbReference>
<keyword evidence="2" id="KW-1185">Reference proteome</keyword>
<sequence>MKPFIRNLLTVSLLALSIISCKHNNDPEPQTISKIVFWSSNEAIKNIKVDCYVDGKKIGTLSKVSGSAPGCSDAKSPVATVEPGFHYCEFRAANGQTIDIDLDTEANQCYDVELM</sequence>
<reference evidence="2" key="1">
    <citation type="journal article" date="2019" name="Int. J. Syst. Evol. Microbiol.">
        <title>The Global Catalogue of Microorganisms (GCM) 10K type strain sequencing project: providing services to taxonomists for standard genome sequencing and annotation.</title>
        <authorList>
            <consortium name="The Broad Institute Genomics Platform"/>
            <consortium name="The Broad Institute Genome Sequencing Center for Infectious Disease"/>
            <person name="Wu L."/>
            <person name="Ma J."/>
        </authorList>
    </citation>
    <scope>NUCLEOTIDE SEQUENCE [LARGE SCALE GENOMIC DNA]</scope>
    <source>
        <strain evidence="2">JCM 17925</strain>
    </source>
</reference>
<evidence type="ECO:0000313" key="2">
    <source>
        <dbReference type="Proteomes" id="UP001500936"/>
    </source>
</evidence>
<evidence type="ECO:0008006" key="3">
    <source>
        <dbReference type="Google" id="ProtNLM"/>
    </source>
</evidence>
<proteinExistence type="predicted"/>